<dbReference type="InterPro" id="IPR001179">
    <property type="entry name" value="PPIase_FKBP_dom"/>
</dbReference>
<dbReference type="PANTHER" id="PTHR10516">
    <property type="entry name" value="PEPTIDYL-PROLYL CIS-TRANS ISOMERASE"/>
    <property type="match status" value="1"/>
</dbReference>
<dbReference type="EMBL" id="CAMXCT020001150">
    <property type="protein sequence ID" value="CAL1140658.1"/>
    <property type="molecule type" value="Genomic_DNA"/>
</dbReference>
<evidence type="ECO:0000256" key="4">
    <source>
        <dbReference type="ARBA" id="ARBA00023235"/>
    </source>
</evidence>
<dbReference type="Pfam" id="PF00254">
    <property type="entry name" value="FKBP_C"/>
    <property type="match status" value="1"/>
</dbReference>
<dbReference type="InterPro" id="IPR046357">
    <property type="entry name" value="PPIase_dom_sf"/>
</dbReference>
<evidence type="ECO:0000256" key="2">
    <source>
        <dbReference type="ARBA" id="ARBA00013194"/>
    </source>
</evidence>
<protein>
    <recommendedName>
        <fullName evidence="2 5">peptidylprolyl isomerase</fullName>
        <ecNumber evidence="2 5">5.2.1.8</ecNumber>
    </recommendedName>
</protein>
<feature type="domain" description="PPIase FKBP-type" evidence="7">
    <location>
        <begin position="169"/>
        <end position="247"/>
    </location>
</feature>
<reference evidence="9" key="2">
    <citation type="submission" date="2024-04" db="EMBL/GenBank/DDBJ databases">
        <authorList>
            <person name="Chen Y."/>
            <person name="Shah S."/>
            <person name="Dougan E. K."/>
            <person name="Thang M."/>
            <person name="Chan C."/>
        </authorList>
    </citation>
    <scope>NUCLEOTIDE SEQUENCE [LARGE SCALE GENOMIC DNA]</scope>
</reference>
<keyword evidence="4 5" id="KW-0413">Isomerase</keyword>
<dbReference type="InterPro" id="IPR050689">
    <property type="entry name" value="FKBP-type_PPIase"/>
</dbReference>
<dbReference type="Gene3D" id="3.10.50.40">
    <property type="match status" value="1"/>
</dbReference>
<evidence type="ECO:0000313" key="8">
    <source>
        <dbReference type="EMBL" id="CAI3987283.1"/>
    </source>
</evidence>
<dbReference type="PROSITE" id="PS50059">
    <property type="entry name" value="FKBP_PPIASE"/>
    <property type="match status" value="1"/>
</dbReference>
<evidence type="ECO:0000256" key="6">
    <source>
        <dbReference type="SAM" id="SignalP"/>
    </source>
</evidence>
<feature type="signal peptide" evidence="6">
    <location>
        <begin position="1"/>
        <end position="23"/>
    </location>
</feature>
<dbReference type="EMBL" id="CAMXCT010001150">
    <property type="protein sequence ID" value="CAI3987283.1"/>
    <property type="molecule type" value="Genomic_DNA"/>
</dbReference>
<dbReference type="SUPFAM" id="SSF54534">
    <property type="entry name" value="FKBP-like"/>
    <property type="match status" value="2"/>
</dbReference>
<evidence type="ECO:0000256" key="3">
    <source>
        <dbReference type="ARBA" id="ARBA00023110"/>
    </source>
</evidence>
<comment type="catalytic activity">
    <reaction evidence="1 5">
        <text>[protein]-peptidylproline (omega=180) = [protein]-peptidylproline (omega=0)</text>
        <dbReference type="Rhea" id="RHEA:16237"/>
        <dbReference type="Rhea" id="RHEA-COMP:10747"/>
        <dbReference type="Rhea" id="RHEA-COMP:10748"/>
        <dbReference type="ChEBI" id="CHEBI:83833"/>
        <dbReference type="ChEBI" id="CHEBI:83834"/>
        <dbReference type="EC" id="5.2.1.8"/>
    </reaction>
</comment>
<dbReference type="PANTHER" id="PTHR10516:SF443">
    <property type="entry name" value="FK506-BINDING PROTEIN 59-RELATED"/>
    <property type="match status" value="1"/>
</dbReference>
<proteinExistence type="predicted"/>
<dbReference type="EC" id="5.2.1.8" evidence="2 5"/>
<keyword evidence="3 5" id="KW-0697">Rotamase</keyword>
<accession>A0A9P1C9V2</accession>
<keyword evidence="6" id="KW-0732">Signal</keyword>
<reference evidence="8" key="1">
    <citation type="submission" date="2022-10" db="EMBL/GenBank/DDBJ databases">
        <authorList>
            <person name="Chen Y."/>
            <person name="Dougan E. K."/>
            <person name="Chan C."/>
            <person name="Rhodes N."/>
            <person name="Thang M."/>
        </authorList>
    </citation>
    <scope>NUCLEOTIDE SEQUENCE</scope>
</reference>
<dbReference type="AlphaFoldDB" id="A0A9P1C9V2"/>
<dbReference type="EMBL" id="CAMXCT030001150">
    <property type="protein sequence ID" value="CAL4774595.1"/>
    <property type="molecule type" value="Genomic_DNA"/>
</dbReference>
<evidence type="ECO:0000313" key="10">
    <source>
        <dbReference type="Proteomes" id="UP001152797"/>
    </source>
</evidence>
<sequence>MVVLRRCVCVAALVALSPCSFLGVREPGSTSPLIRLRAGKRQPKEDLEVMKGFSVLVDFQMQGTDGSALVWKDVDNPLSFLAGGREVPEPLDSAVLGMVCGESKRLLAYGEPDEGGKELWEISNEKTDTCDLPLTLDITLLGIKVRQDSRGVVVQTVMRGDGITYPKSGDRISVHYTGKLASNGRKFDSTYDRQVIAGWDVALMKLSQGEKAVVTVPSALAYGPRGYGKLIPPNSDLIFEVHLVKVSRYSY</sequence>
<dbReference type="OrthoDB" id="1902587at2759"/>
<evidence type="ECO:0000256" key="5">
    <source>
        <dbReference type="PROSITE-ProRule" id="PRU00277"/>
    </source>
</evidence>
<feature type="chain" id="PRO_5043270218" description="peptidylprolyl isomerase" evidence="6">
    <location>
        <begin position="24"/>
        <end position="251"/>
    </location>
</feature>
<dbReference type="GO" id="GO:0005737">
    <property type="term" value="C:cytoplasm"/>
    <property type="evidence" value="ECO:0007669"/>
    <property type="project" value="TreeGrafter"/>
</dbReference>
<evidence type="ECO:0000313" key="9">
    <source>
        <dbReference type="EMBL" id="CAL1140658.1"/>
    </source>
</evidence>
<evidence type="ECO:0000256" key="1">
    <source>
        <dbReference type="ARBA" id="ARBA00000971"/>
    </source>
</evidence>
<comment type="caution">
    <text evidence="8">The sequence shown here is derived from an EMBL/GenBank/DDBJ whole genome shotgun (WGS) entry which is preliminary data.</text>
</comment>
<name>A0A9P1C9V2_9DINO</name>
<dbReference type="Proteomes" id="UP001152797">
    <property type="component" value="Unassembled WGS sequence"/>
</dbReference>
<dbReference type="GO" id="GO:0003755">
    <property type="term" value="F:peptidyl-prolyl cis-trans isomerase activity"/>
    <property type="evidence" value="ECO:0007669"/>
    <property type="project" value="UniProtKB-KW"/>
</dbReference>
<organism evidence="8">
    <name type="scientific">Cladocopium goreaui</name>
    <dbReference type="NCBI Taxonomy" id="2562237"/>
    <lineage>
        <taxon>Eukaryota</taxon>
        <taxon>Sar</taxon>
        <taxon>Alveolata</taxon>
        <taxon>Dinophyceae</taxon>
        <taxon>Suessiales</taxon>
        <taxon>Symbiodiniaceae</taxon>
        <taxon>Cladocopium</taxon>
    </lineage>
</organism>
<evidence type="ECO:0000259" key="7">
    <source>
        <dbReference type="PROSITE" id="PS50059"/>
    </source>
</evidence>
<gene>
    <name evidence="8" type="ORF">C1SCF055_LOCUS14568</name>
</gene>
<keyword evidence="10" id="KW-1185">Reference proteome</keyword>